<evidence type="ECO:0000313" key="2">
    <source>
        <dbReference type="EMBL" id="EJZ05422.1"/>
    </source>
</evidence>
<comment type="caution">
    <text evidence="2">The sequence shown here is derived from an EMBL/GenBank/DDBJ whole genome shotgun (WGS) entry which is preliminary data.</text>
</comment>
<dbReference type="PATRIC" id="fig|1194972.3.peg.5041"/>
<dbReference type="EMBL" id="ALQA01000080">
    <property type="protein sequence ID" value="EJZ05422.1"/>
    <property type="molecule type" value="Genomic_DNA"/>
</dbReference>
<feature type="compositionally biased region" description="Basic and acidic residues" evidence="1">
    <location>
        <begin position="62"/>
        <end position="74"/>
    </location>
</feature>
<accession>K0UDW3</accession>
<reference evidence="2 3" key="1">
    <citation type="journal article" date="2012" name="J. Bacteriol.">
        <title>Complete Genome Sequence of Mycobacterium vaccae Type Strain ATCC 25954.</title>
        <authorList>
            <person name="Ho Y.S."/>
            <person name="Adroub S.A."/>
            <person name="Abadi M."/>
            <person name="Al Alwan B."/>
            <person name="Alkhateeb R."/>
            <person name="Gao G."/>
            <person name="Ragab A."/>
            <person name="Ali S."/>
            <person name="van Soolingen D."/>
            <person name="Bitter W."/>
            <person name="Pain A."/>
            <person name="Abdallah A.M."/>
        </authorList>
    </citation>
    <scope>NUCLEOTIDE SEQUENCE [LARGE SCALE GENOMIC DNA]</scope>
    <source>
        <strain evidence="2 3">ATCC 25954</strain>
    </source>
</reference>
<feature type="region of interest" description="Disordered" evidence="1">
    <location>
        <begin position="29"/>
        <end position="74"/>
    </location>
</feature>
<proteinExistence type="predicted"/>
<organism evidence="2 3">
    <name type="scientific">Mycolicibacterium vaccae ATCC 25954</name>
    <dbReference type="NCBI Taxonomy" id="1194972"/>
    <lineage>
        <taxon>Bacteria</taxon>
        <taxon>Bacillati</taxon>
        <taxon>Actinomycetota</taxon>
        <taxon>Actinomycetes</taxon>
        <taxon>Mycobacteriales</taxon>
        <taxon>Mycobacteriaceae</taxon>
        <taxon>Mycolicibacterium</taxon>
    </lineage>
</organism>
<evidence type="ECO:0000256" key="1">
    <source>
        <dbReference type="SAM" id="MobiDB-lite"/>
    </source>
</evidence>
<evidence type="ECO:0000313" key="3">
    <source>
        <dbReference type="Proteomes" id="UP000006072"/>
    </source>
</evidence>
<keyword evidence="3" id="KW-1185">Reference proteome</keyword>
<sequence length="74" mass="8169">MKIKINKAALRQLQRRATRTIDAQLGDSLQVPKSGSEDDAVRSVEDQLHKAGLTPNTAEIRQLVRDARTKDTSG</sequence>
<dbReference type="HOGENOM" id="CLU_2684022_0_0_11"/>
<dbReference type="RefSeq" id="WP_003933986.1">
    <property type="nucleotide sequence ID" value="NZ_JH814709.1"/>
</dbReference>
<name>K0UDW3_MYCVA</name>
<gene>
    <name evidence="2" type="ORF">MVAC_25325</name>
</gene>
<dbReference type="Proteomes" id="UP000006072">
    <property type="component" value="Unassembled WGS sequence"/>
</dbReference>
<feature type="compositionally biased region" description="Basic and acidic residues" evidence="1">
    <location>
        <begin position="35"/>
        <end position="49"/>
    </location>
</feature>
<protein>
    <submittedName>
        <fullName evidence="2">Uncharacterized protein</fullName>
    </submittedName>
</protein>
<dbReference type="AlphaFoldDB" id="K0UDW3"/>